<evidence type="ECO:0000313" key="4">
    <source>
        <dbReference type="Proteomes" id="UP000305541"/>
    </source>
</evidence>
<feature type="region of interest" description="Disordered" evidence="1">
    <location>
        <begin position="347"/>
        <end position="401"/>
    </location>
</feature>
<dbReference type="RefSeq" id="WP_138474462.1">
    <property type="nucleotide sequence ID" value="NZ_VBTH01000010.1"/>
</dbReference>
<dbReference type="OrthoDB" id="10021354at2"/>
<organism evidence="3 4">
    <name type="scientific">Pediococcus stilesii</name>
    <dbReference type="NCBI Taxonomy" id="331679"/>
    <lineage>
        <taxon>Bacteria</taxon>
        <taxon>Bacillati</taxon>
        <taxon>Bacillota</taxon>
        <taxon>Bacilli</taxon>
        <taxon>Lactobacillales</taxon>
        <taxon>Lactobacillaceae</taxon>
        <taxon>Pediococcus</taxon>
    </lineage>
</organism>
<keyword evidence="2" id="KW-1133">Transmembrane helix</keyword>
<evidence type="ECO:0000313" key="3">
    <source>
        <dbReference type="EMBL" id="TLQ04070.1"/>
    </source>
</evidence>
<dbReference type="Proteomes" id="UP000305541">
    <property type="component" value="Unassembled WGS sequence"/>
</dbReference>
<gene>
    <name evidence="3" type="ORF">FEZ51_06490</name>
</gene>
<sequence>MDLDQKNRDELVEILNKANSRYDYEKIIREKEQQKNNYLANLVDNSPEAQEFKKKLKNNISEIIEKANIDINNKWAQINNIVAKQKGLESDILAGPGEVRLGKILTIIFTCIAIFFLSEYLGDSDMGSKISYTFSLVPFAIFLYWLIRKIKKSKAKKAAKDWLLLKKDMQGQIKELWQQITQLKTLINQAEILKRSQINERKKEFITQINELWIKYSNLINSEKTDEQYQAFNKVIEDCRAEIKKVEEFVEEHGIPKKYRMKGSLDALLVILNDGEASDWPHAVGIFKTDNHFEDLTRATTNVGQKVTEGSEIVRRSVEAFADKMDRDLNEIKDNTGEIKQSAKDIAQSSKENAEYNRQSAEYNRQTAESSERAARAAEASAMYNEQTAKSAKNMEDHFSR</sequence>
<evidence type="ECO:0000256" key="2">
    <source>
        <dbReference type="SAM" id="Phobius"/>
    </source>
</evidence>
<dbReference type="AlphaFoldDB" id="A0A5R9BVD9"/>
<dbReference type="Gene3D" id="1.10.287.950">
    <property type="entry name" value="Methyl-accepting chemotaxis protein"/>
    <property type="match status" value="1"/>
</dbReference>
<accession>A0A5R9BVD9</accession>
<protein>
    <submittedName>
        <fullName evidence="3">Uncharacterized protein</fullName>
    </submittedName>
</protein>
<proteinExistence type="predicted"/>
<feature type="transmembrane region" description="Helical" evidence="2">
    <location>
        <begin position="101"/>
        <end position="118"/>
    </location>
</feature>
<comment type="caution">
    <text evidence="3">The sequence shown here is derived from an EMBL/GenBank/DDBJ whole genome shotgun (WGS) entry which is preliminary data.</text>
</comment>
<reference evidence="3 4" key="1">
    <citation type="submission" date="2019-05" db="EMBL/GenBank/DDBJ databases">
        <title>The metagenome of a microbial culture collection derived from dairy environment covers the genomic content of the human microbiome.</title>
        <authorList>
            <person name="Roder T."/>
            <person name="Wuthrich D."/>
            <person name="Sattari Z."/>
            <person name="Von Ah U."/>
            <person name="Bar C."/>
            <person name="Ronchi F."/>
            <person name="Macpherson A.J."/>
            <person name="Ganal-Vonarburg S.C."/>
            <person name="Bruggmann R."/>
            <person name="Vergeres G."/>
        </authorList>
    </citation>
    <scope>NUCLEOTIDE SEQUENCE [LARGE SCALE GENOMIC DNA]</scope>
    <source>
        <strain evidence="3 4">FAM 18815</strain>
    </source>
</reference>
<name>A0A5R9BVD9_9LACO</name>
<keyword evidence="2" id="KW-0472">Membrane</keyword>
<feature type="transmembrane region" description="Helical" evidence="2">
    <location>
        <begin position="130"/>
        <end position="147"/>
    </location>
</feature>
<dbReference type="EMBL" id="VBTH01000010">
    <property type="protein sequence ID" value="TLQ04070.1"/>
    <property type="molecule type" value="Genomic_DNA"/>
</dbReference>
<evidence type="ECO:0000256" key="1">
    <source>
        <dbReference type="SAM" id="MobiDB-lite"/>
    </source>
</evidence>
<keyword evidence="2" id="KW-0812">Transmembrane</keyword>
<feature type="compositionally biased region" description="Polar residues" evidence="1">
    <location>
        <begin position="347"/>
        <end position="367"/>
    </location>
</feature>